<organism evidence="2 3">
    <name type="scientific">Cichlidogyrus casuarinus</name>
    <dbReference type="NCBI Taxonomy" id="1844966"/>
    <lineage>
        <taxon>Eukaryota</taxon>
        <taxon>Metazoa</taxon>
        <taxon>Spiralia</taxon>
        <taxon>Lophotrochozoa</taxon>
        <taxon>Platyhelminthes</taxon>
        <taxon>Monogenea</taxon>
        <taxon>Monopisthocotylea</taxon>
        <taxon>Dactylogyridea</taxon>
        <taxon>Ancyrocephalidae</taxon>
        <taxon>Cichlidogyrus</taxon>
    </lineage>
</organism>
<dbReference type="Gene3D" id="1.20.5.1180">
    <property type="entry name" value="Geminin coiled-coil domain"/>
    <property type="match status" value="1"/>
</dbReference>
<name>A0ABD2QIF4_9PLAT</name>
<dbReference type="Pfam" id="PF07412">
    <property type="entry name" value="Geminin"/>
    <property type="match status" value="1"/>
</dbReference>
<reference evidence="2 3" key="1">
    <citation type="submission" date="2024-11" db="EMBL/GenBank/DDBJ databases">
        <title>Adaptive evolution of stress response genes in parasites aligns with host niche diversity.</title>
        <authorList>
            <person name="Hahn C."/>
            <person name="Resl P."/>
        </authorList>
    </citation>
    <scope>NUCLEOTIDE SEQUENCE [LARGE SCALE GENOMIC DNA]</scope>
    <source>
        <strain evidence="2">EGGRZ-B1_66</strain>
        <tissue evidence="2">Body</tissue>
    </source>
</reference>
<keyword evidence="3" id="KW-1185">Reference proteome</keyword>
<dbReference type="SUPFAM" id="SSF111469">
    <property type="entry name" value="Geminin coiled-coil domain"/>
    <property type="match status" value="1"/>
</dbReference>
<sequence>MDTRKPLSERNTKQISRDGIKTSNTKLSKELPFEIFNDLGSHICSTCGVTKKGLSKDSGTQTLSDAIQDLVADQPSINYWRDLAEERRIALAETLDENKELCDLVQSLTHQLEKYASMSRNMQKMLHKVNAESDEENDGHL</sequence>
<gene>
    <name evidence="2" type="ORF">Ciccas_003157</name>
</gene>
<dbReference type="InterPro" id="IPR022786">
    <property type="entry name" value="Geminin/Multicilin"/>
</dbReference>
<feature type="compositionally biased region" description="Basic and acidic residues" evidence="1">
    <location>
        <begin position="1"/>
        <end position="20"/>
    </location>
</feature>
<comment type="caution">
    <text evidence="2">The sequence shown here is derived from an EMBL/GenBank/DDBJ whole genome shotgun (WGS) entry which is preliminary data.</text>
</comment>
<protein>
    <recommendedName>
        <fullName evidence="4">Geminin</fullName>
    </recommendedName>
</protein>
<accession>A0ABD2QIF4</accession>
<proteinExistence type="predicted"/>
<feature type="region of interest" description="Disordered" evidence="1">
    <location>
        <begin position="1"/>
        <end position="21"/>
    </location>
</feature>
<evidence type="ECO:0000313" key="2">
    <source>
        <dbReference type="EMBL" id="KAL3318186.1"/>
    </source>
</evidence>
<dbReference type="AlphaFoldDB" id="A0ABD2QIF4"/>
<dbReference type="Proteomes" id="UP001626550">
    <property type="component" value="Unassembled WGS sequence"/>
</dbReference>
<dbReference type="EMBL" id="JBJKFK010000277">
    <property type="protein sequence ID" value="KAL3318186.1"/>
    <property type="molecule type" value="Genomic_DNA"/>
</dbReference>
<evidence type="ECO:0000313" key="3">
    <source>
        <dbReference type="Proteomes" id="UP001626550"/>
    </source>
</evidence>
<evidence type="ECO:0008006" key="4">
    <source>
        <dbReference type="Google" id="ProtNLM"/>
    </source>
</evidence>
<evidence type="ECO:0000256" key="1">
    <source>
        <dbReference type="SAM" id="MobiDB-lite"/>
    </source>
</evidence>